<protein>
    <submittedName>
        <fullName evidence="1">Uncharacterized protein</fullName>
    </submittedName>
</protein>
<name>A0A8J7YYC0_9CYAN</name>
<gene>
    <name evidence="1" type="ORF">GS601_03400</name>
</gene>
<accession>A0A8J7YYC0</accession>
<dbReference type="EMBL" id="WVIE01000003">
    <property type="protein sequence ID" value="NDJ16344.1"/>
    <property type="molecule type" value="Genomic_DNA"/>
</dbReference>
<evidence type="ECO:0000313" key="1">
    <source>
        <dbReference type="EMBL" id="NDJ16344.1"/>
    </source>
</evidence>
<evidence type="ECO:0000313" key="2">
    <source>
        <dbReference type="Proteomes" id="UP000646053"/>
    </source>
</evidence>
<dbReference type="AlphaFoldDB" id="A0A8J7YYC0"/>
<dbReference type="Proteomes" id="UP000646053">
    <property type="component" value="Unassembled WGS sequence"/>
</dbReference>
<proteinExistence type="predicted"/>
<organism evidence="1 2">
    <name type="scientific">Myxacorys almedinensis A</name>
    <dbReference type="NCBI Taxonomy" id="2690445"/>
    <lineage>
        <taxon>Bacteria</taxon>
        <taxon>Bacillati</taxon>
        <taxon>Cyanobacteriota</taxon>
        <taxon>Cyanophyceae</taxon>
        <taxon>Leptolyngbyales</taxon>
        <taxon>Leptolyngbyaceae</taxon>
        <taxon>Myxacorys</taxon>
        <taxon>Myxacorys almedinensis</taxon>
    </lineage>
</organism>
<sequence>MTATAQAADLPQTRPAAQSPLTADDLYQACTQNQAETLPNPFTDVSPDHWAYKSVLTMHYCGAFRQAAPRRLFERSLASPQQSVMPPQPR</sequence>
<comment type="caution">
    <text evidence="1">The sequence shown here is derived from an EMBL/GenBank/DDBJ whole genome shotgun (WGS) entry which is preliminary data.</text>
</comment>
<keyword evidence="2" id="KW-1185">Reference proteome</keyword>
<reference evidence="1" key="1">
    <citation type="submission" date="2019-12" db="EMBL/GenBank/DDBJ databases">
        <title>High-Quality draft genome sequences of three cyanobacteria isolated from the limestone walls of the Old Cathedral of Coimbra.</title>
        <authorList>
            <person name="Tiago I."/>
            <person name="Soares F."/>
            <person name="Portugal A."/>
        </authorList>
    </citation>
    <scope>NUCLEOTIDE SEQUENCE</scope>
    <source>
        <strain evidence="1">A</strain>
    </source>
</reference>